<proteinExistence type="predicted"/>
<keyword evidence="2" id="KW-0808">Transferase</keyword>
<dbReference type="EMBL" id="JBHTKL010000001">
    <property type="protein sequence ID" value="MFD1018827.1"/>
    <property type="molecule type" value="Genomic_DNA"/>
</dbReference>
<dbReference type="InterPro" id="IPR029063">
    <property type="entry name" value="SAM-dependent_MTases_sf"/>
</dbReference>
<feature type="domain" description="Methyltransferase" evidence="3">
    <location>
        <begin position="35"/>
        <end position="129"/>
    </location>
</feature>
<dbReference type="Gene3D" id="2.20.25.110">
    <property type="entry name" value="S-adenosyl-L-methionine-dependent methyltransferases"/>
    <property type="match status" value="1"/>
</dbReference>
<organism evidence="4 5">
    <name type="scientific">Thalassobacillus hwangdonensis</name>
    <dbReference type="NCBI Taxonomy" id="546108"/>
    <lineage>
        <taxon>Bacteria</taxon>
        <taxon>Bacillati</taxon>
        <taxon>Bacillota</taxon>
        <taxon>Bacilli</taxon>
        <taxon>Bacillales</taxon>
        <taxon>Bacillaceae</taxon>
        <taxon>Thalassobacillus</taxon>
    </lineage>
</organism>
<name>A0ABW3KZ58_9BACI</name>
<dbReference type="Pfam" id="PF13649">
    <property type="entry name" value="Methyltransf_25"/>
    <property type="match status" value="1"/>
</dbReference>
<protein>
    <submittedName>
        <fullName evidence="4">Class I SAM-dependent DNA methyltransferase</fullName>
    </submittedName>
</protein>
<evidence type="ECO:0000256" key="1">
    <source>
        <dbReference type="ARBA" id="ARBA00022603"/>
    </source>
</evidence>
<dbReference type="GO" id="GO:0032259">
    <property type="term" value="P:methylation"/>
    <property type="evidence" value="ECO:0007669"/>
    <property type="project" value="UniProtKB-KW"/>
</dbReference>
<evidence type="ECO:0000259" key="3">
    <source>
        <dbReference type="Pfam" id="PF13649"/>
    </source>
</evidence>
<comment type="caution">
    <text evidence="4">The sequence shown here is derived from an EMBL/GenBank/DDBJ whole genome shotgun (WGS) entry which is preliminary data.</text>
</comment>
<sequence>MALVYDELMKDAPYDEWSKYAEKMFLHYGEDISTVLDLGCGTGEVSLRLSQAGYRVSGVDLSPDMLTLAQSKTKPGDDVTWVQQDIRYLEGFGGTDAVISFCDVLNYITEEADIRLVFSRVSEALKQGGIFLFDVHSRHHFVEHMEGQTFAEVYDEVSYIWFCRAAEVPGRLEHDLTFFIEDGDIYRRADEIHVQQSYLIEELQSWLHDAGFEVEAMTADFKDAPITKDDDGDRIFFACRKK</sequence>
<dbReference type="InterPro" id="IPR041698">
    <property type="entry name" value="Methyltransf_25"/>
</dbReference>
<evidence type="ECO:0000256" key="2">
    <source>
        <dbReference type="ARBA" id="ARBA00022679"/>
    </source>
</evidence>
<dbReference type="SUPFAM" id="SSF53335">
    <property type="entry name" value="S-adenosyl-L-methionine-dependent methyltransferases"/>
    <property type="match status" value="1"/>
</dbReference>
<keyword evidence="5" id="KW-1185">Reference proteome</keyword>
<reference evidence="5" key="1">
    <citation type="journal article" date="2019" name="Int. J. Syst. Evol. Microbiol.">
        <title>The Global Catalogue of Microorganisms (GCM) 10K type strain sequencing project: providing services to taxonomists for standard genome sequencing and annotation.</title>
        <authorList>
            <consortium name="The Broad Institute Genomics Platform"/>
            <consortium name="The Broad Institute Genome Sequencing Center for Infectious Disease"/>
            <person name="Wu L."/>
            <person name="Ma J."/>
        </authorList>
    </citation>
    <scope>NUCLEOTIDE SEQUENCE [LARGE SCALE GENOMIC DNA]</scope>
    <source>
        <strain evidence="5">CCUG 56607</strain>
    </source>
</reference>
<dbReference type="Proteomes" id="UP001596990">
    <property type="component" value="Unassembled WGS sequence"/>
</dbReference>
<dbReference type="PANTHER" id="PTHR43861">
    <property type="entry name" value="TRANS-ACONITATE 2-METHYLTRANSFERASE-RELATED"/>
    <property type="match status" value="1"/>
</dbReference>
<accession>A0ABW3KZ58</accession>
<gene>
    <name evidence="4" type="ORF">ACFQ2J_06410</name>
</gene>
<keyword evidence="1 4" id="KW-0489">Methyltransferase</keyword>
<dbReference type="Gene3D" id="3.40.50.150">
    <property type="entry name" value="Vaccinia Virus protein VP39"/>
    <property type="match status" value="1"/>
</dbReference>
<dbReference type="CDD" id="cd02440">
    <property type="entry name" value="AdoMet_MTases"/>
    <property type="match status" value="1"/>
</dbReference>
<evidence type="ECO:0000313" key="5">
    <source>
        <dbReference type="Proteomes" id="UP001596990"/>
    </source>
</evidence>
<dbReference type="PANTHER" id="PTHR43861:SF1">
    <property type="entry name" value="TRANS-ACONITATE 2-METHYLTRANSFERASE"/>
    <property type="match status" value="1"/>
</dbReference>
<dbReference type="GO" id="GO:0008168">
    <property type="term" value="F:methyltransferase activity"/>
    <property type="evidence" value="ECO:0007669"/>
    <property type="project" value="UniProtKB-KW"/>
</dbReference>
<evidence type="ECO:0000313" key="4">
    <source>
        <dbReference type="EMBL" id="MFD1018827.1"/>
    </source>
</evidence>